<evidence type="ECO:0000313" key="3">
    <source>
        <dbReference type="Proteomes" id="UP000295367"/>
    </source>
</evidence>
<keyword evidence="3" id="KW-1185">Reference proteome</keyword>
<dbReference type="EMBL" id="SMCO01000007">
    <property type="protein sequence ID" value="TCV86326.1"/>
    <property type="molecule type" value="Genomic_DNA"/>
</dbReference>
<dbReference type="SMART" id="SM00470">
    <property type="entry name" value="ParB"/>
    <property type="match status" value="1"/>
</dbReference>
<dbReference type="AlphaFoldDB" id="A0A4R3Y3L0"/>
<organism evidence="2 3">
    <name type="scientific">Sulfurirhabdus autotrophica</name>
    <dbReference type="NCBI Taxonomy" id="1706046"/>
    <lineage>
        <taxon>Bacteria</taxon>
        <taxon>Pseudomonadati</taxon>
        <taxon>Pseudomonadota</taxon>
        <taxon>Betaproteobacteria</taxon>
        <taxon>Nitrosomonadales</taxon>
        <taxon>Sulfuricellaceae</taxon>
        <taxon>Sulfurirhabdus</taxon>
    </lineage>
</organism>
<sequence length="233" mass="26493">MKDNKLDRQLIPIDLITRDTELQVRNKMDTPTIRKYAVAMRSGAEFPPISLAMVDGTYLLLDGWHRLAAARELGEYHITALVKPMTREVATWEAAKANLTHGLPLKATEKLSVFKLYMKSKQNVDGYKLKSYRKIEIELAGLVPRVTLTRWVLKYYPATAKRMGQVKGYGSEVATAPDIDHEPSHLGQARQALSDGLNLYLMLDNPTNRGELIKMTEDALKEMKQREYVKSIF</sequence>
<evidence type="ECO:0000313" key="2">
    <source>
        <dbReference type="EMBL" id="TCV86326.1"/>
    </source>
</evidence>
<reference evidence="2 3" key="1">
    <citation type="submission" date="2019-03" db="EMBL/GenBank/DDBJ databases">
        <title>Genomic Encyclopedia of Type Strains, Phase IV (KMG-IV): sequencing the most valuable type-strain genomes for metagenomic binning, comparative biology and taxonomic classification.</title>
        <authorList>
            <person name="Goeker M."/>
        </authorList>
    </citation>
    <scope>NUCLEOTIDE SEQUENCE [LARGE SCALE GENOMIC DNA]</scope>
    <source>
        <strain evidence="2 3">DSM 100309</strain>
    </source>
</reference>
<dbReference type="Gene3D" id="3.90.1530.10">
    <property type="entry name" value="Conserved hypothetical protein from pyrococcus furiosus pfu- 392566-001, ParB domain"/>
    <property type="match status" value="1"/>
</dbReference>
<dbReference type="Proteomes" id="UP000295367">
    <property type="component" value="Unassembled WGS sequence"/>
</dbReference>
<proteinExistence type="predicted"/>
<name>A0A4R3Y3L0_9PROT</name>
<feature type="domain" description="ParB-like N-terminal" evidence="1">
    <location>
        <begin position="9"/>
        <end position="98"/>
    </location>
</feature>
<protein>
    <submittedName>
        <fullName evidence="2">ParB-like chromosome segregation protein Spo0J</fullName>
    </submittedName>
</protein>
<dbReference type="SUPFAM" id="SSF110849">
    <property type="entry name" value="ParB/Sulfiredoxin"/>
    <property type="match status" value="1"/>
</dbReference>
<comment type="caution">
    <text evidence="2">The sequence shown here is derived from an EMBL/GenBank/DDBJ whole genome shotgun (WGS) entry which is preliminary data.</text>
</comment>
<dbReference type="InterPro" id="IPR003115">
    <property type="entry name" value="ParB_N"/>
</dbReference>
<accession>A0A4R3Y3L0</accession>
<evidence type="ECO:0000259" key="1">
    <source>
        <dbReference type="SMART" id="SM00470"/>
    </source>
</evidence>
<dbReference type="Pfam" id="PF02195">
    <property type="entry name" value="ParB_N"/>
    <property type="match status" value="1"/>
</dbReference>
<dbReference type="InterPro" id="IPR036086">
    <property type="entry name" value="ParB/Sulfiredoxin_sf"/>
</dbReference>
<gene>
    <name evidence="2" type="ORF">EDC63_10713</name>
</gene>
<dbReference type="RefSeq" id="WP_124945160.1">
    <property type="nucleotide sequence ID" value="NZ_BHVT01000009.1"/>
</dbReference>
<dbReference type="OrthoDB" id="189843at2"/>